<name>A0A1H8URN8_9ACTN</name>
<dbReference type="CDD" id="cd01097">
    <property type="entry name" value="Tetrahydromethanopterin_reductase"/>
    <property type="match status" value="1"/>
</dbReference>
<dbReference type="InterPro" id="IPR019951">
    <property type="entry name" value="F420_OxRdatse_Rv3520c_pred"/>
</dbReference>
<dbReference type="NCBIfam" id="TIGR03559">
    <property type="entry name" value="F420_Rv3520c"/>
    <property type="match status" value="1"/>
</dbReference>
<dbReference type="GO" id="GO:0016705">
    <property type="term" value="F:oxidoreductase activity, acting on paired donors, with incorporation or reduction of molecular oxygen"/>
    <property type="evidence" value="ECO:0007669"/>
    <property type="project" value="InterPro"/>
</dbReference>
<dbReference type="EMBL" id="FOEE01000009">
    <property type="protein sequence ID" value="SEP05865.1"/>
    <property type="molecule type" value="Genomic_DNA"/>
</dbReference>
<dbReference type="Pfam" id="PF00296">
    <property type="entry name" value="Bac_luciferase"/>
    <property type="match status" value="1"/>
</dbReference>
<reference evidence="4" key="1">
    <citation type="submission" date="2016-10" db="EMBL/GenBank/DDBJ databases">
        <authorList>
            <person name="Varghese N."/>
            <person name="Submissions S."/>
        </authorList>
    </citation>
    <scope>NUCLEOTIDE SEQUENCE [LARGE SCALE GENOMIC DNA]</scope>
    <source>
        <strain evidence="4">DSM 45413</strain>
    </source>
</reference>
<keyword evidence="1" id="KW-0560">Oxidoreductase</keyword>
<proteinExistence type="predicted"/>
<dbReference type="Proteomes" id="UP000198960">
    <property type="component" value="Unassembled WGS sequence"/>
</dbReference>
<dbReference type="InterPro" id="IPR036661">
    <property type="entry name" value="Luciferase-like_sf"/>
</dbReference>
<dbReference type="InterPro" id="IPR011251">
    <property type="entry name" value="Luciferase-like_dom"/>
</dbReference>
<organism evidence="3 4">
    <name type="scientific">Trujillonella endophytica</name>
    <dbReference type="NCBI Taxonomy" id="673521"/>
    <lineage>
        <taxon>Bacteria</taxon>
        <taxon>Bacillati</taxon>
        <taxon>Actinomycetota</taxon>
        <taxon>Actinomycetes</taxon>
        <taxon>Geodermatophilales</taxon>
        <taxon>Geodermatophilaceae</taxon>
        <taxon>Trujillonella</taxon>
    </lineage>
</organism>
<protein>
    <submittedName>
        <fullName evidence="3">Probable F420-dependent oxidoreductase, Rv3520c family</fullName>
    </submittedName>
</protein>
<evidence type="ECO:0000313" key="3">
    <source>
        <dbReference type="EMBL" id="SEP05865.1"/>
    </source>
</evidence>
<evidence type="ECO:0000256" key="1">
    <source>
        <dbReference type="ARBA" id="ARBA00023002"/>
    </source>
</evidence>
<dbReference type="InterPro" id="IPR050564">
    <property type="entry name" value="F420-G6PD/mer"/>
</dbReference>
<dbReference type="Gene3D" id="3.20.20.30">
    <property type="entry name" value="Luciferase-like domain"/>
    <property type="match status" value="1"/>
</dbReference>
<accession>A0A1H8URN8</accession>
<evidence type="ECO:0000259" key="2">
    <source>
        <dbReference type="Pfam" id="PF00296"/>
    </source>
</evidence>
<keyword evidence="4" id="KW-1185">Reference proteome</keyword>
<gene>
    <name evidence="3" type="ORF">SAMN05660991_03045</name>
</gene>
<evidence type="ECO:0000313" key="4">
    <source>
        <dbReference type="Proteomes" id="UP000198960"/>
    </source>
</evidence>
<dbReference type="PANTHER" id="PTHR43244">
    <property type="match status" value="1"/>
</dbReference>
<feature type="domain" description="Luciferase-like" evidence="2">
    <location>
        <begin position="6"/>
        <end position="327"/>
    </location>
</feature>
<sequence>MSRMRIGMPLSYSVGVRETAAVIGEYEAAGVDVVFVGEAWSFDAVSQLGYLAARTTTMQLAAGILNVYSRTPALLAMTAAGLDAVSGGRFILGLGASGPQVIEGFHGVPYTAPLARTREVVEVCRTVWRREPLVHDGPHVQVPLSRERGGSGLGKPLTLINRPVRDRIPLMLAALGPKNVALAAELFEAWEPIFYFPERAADAFGAPLAEGAGRRDPALGPLDVVADTHVLVTEDADEEERALRRVRQHLALYVGGMGARGRNFYNDLAVRYGFPDAAREVQDHYLGGRPLQAAAALPEELVRGVSLIGPRGFVAERVAAFAEGGATTLNAAPLGEDHATRLASVAALRELAP</sequence>
<dbReference type="SUPFAM" id="SSF51679">
    <property type="entry name" value="Bacterial luciferase-like"/>
    <property type="match status" value="1"/>
</dbReference>
<dbReference type="PANTHER" id="PTHR43244:SF1">
    <property type="entry name" value="5,10-METHYLENETETRAHYDROMETHANOPTERIN REDUCTASE"/>
    <property type="match status" value="1"/>
</dbReference>
<dbReference type="STRING" id="673521.SAMN05660991_03045"/>
<dbReference type="AlphaFoldDB" id="A0A1H8URN8"/>